<dbReference type="GeneID" id="87619306"/>
<sequence length="89" mass="10236">MLMIRHAIGSRLFLQTEDYTITPEGEKWLITAGAKQEELDNLLAFKEELNLFVVGENEKTWYYSSDAEVEKTDTGNIQIIADHKTIYPV</sequence>
<dbReference type="EMBL" id="RZTZ01000003">
    <property type="protein sequence ID" value="RVT63488.1"/>
    <property type="molecule type" value="Genomic_DNA"/>
</dbReference>
<name>A0A3S2UWU3_9BACI</name>
<comment type="caution">
    <text evidence="1">The sequence shown here is derived from an EMBL/GenBank/DDBJ whole genome shotgun (WGS) entry which is preliminary data.</text>
</comment>
<gene>
    <name evidence="1" type="ORF">EM808_09440</name>
</gene>
<organism evidence="1 2">
    <name type="scientific">Niallia taxi</name>
    <dbReference type="NCBI Taxonomy" id="2499688"/>
    <lineage>
        <taxon>Bacteria</taxon>
        <taxon>Bacillati</taxon>
        <taxon>Bacillota</taxon>
        <taxon>Bacilli</taxon>
        <taxon>Bacillales</taxon>
        <taxon>Bacillaceae</taxon>
        <taxon>Niallia</taxon>
    </lineage>
</organism>
<reference evidence="1 2" key="1">
    <citation type="submission" date="2019-01" db="EMBL/GenBank/DDBJ databases">
        <title>Bacillus sp. M5HDSG1-1, whole genome shotgun sequence.</title>
        <authorList>
            <person name="Tuo L."/>
        </authorList>
    </citation>
    <scope>NUCLEOTIDE SEQUENCE [LARGE SCALE GENOMIC DNA]</scope>
    <source>
        <strain evidence="1 2">M5HDSG1-1</strain>
    </source>
</reference>
<accession>A0A3S2UWU3</accession>
<evidence type="ECO:0000313" key="1">
    <source>
        <dbReference type="EMBL" id="RVT63488.1"/>
    </source>
</evidence>
<dbReference type="RefSeq" id="WP_127737965.1">
    <property type="nucleotide sequence ID" value="NZ_CAJCKN010000006.1"/>
</dbReference>
<keyword evidence="2" id="KW-1185">Reference proteome</keyword>
<proteinExistence type="predicted"/>
<dbReference type="AlphaFoldDB" id="A0A3S2UWU3"/>
<protein>
    <submittedName>
        <fullName evidence="1">Uncharacterized protein</fullName>
    </submittedName>
</protein>
<dbReference type="Proteomes" id="UP000288024">
    <property type="component" value="Unassembled WGS sequence"/>
</dbReference>
<evidence type="ECO:0000313" key="2">
    <source>
        <dbReference type="Proteomes" id="UP000288024"/>
    </source>
</evidence>